<dbReference type="AlphaFoldDB" id="A0A564Y811"/>
<accession>A0A564Y811</accession>
<proteinExistence type="predicted"/>
<evidence type="ECO:0000313" key="1">
    <source>
        <dbReference type="EMBL" id="VUZ43400.1"/>
    </source>
</evidence>
<protein>
    <submittedName>
        <fullName evidence="1">Uncharacterized protein</fullName>
    </submittedName>
</protein>
<dbReference type="EMBL" id="CABIJS010000111">
    <property type="protein sequence ID" value="VUZ43400.1"/>
    <property type="molecule type" value="Genomic_DNA"/>
</dbReference>
<evidence type="ECO:0000313" key="2">
    <source>
        <dbReference type="Proteomes" id="UP000321570"/>
    </source>
</evidence>
<organism evidence="1 2">
    <name type="scientific">Hymenolepis diminuta</name>
    <name type="common">Rat tapeworm</name>
    <dbReference type="NCBI Taxonomy" id="6216"/>
    <lineage>
        <taxon>Eukaryota</taxon>
        <taxon>Metazoa</taxon>
        <taxon>Spiralia</taxon>
        <taxon>Lophotrochozoa</taxon>
        <taxon>Platyhelminthes</taxon>
        <taxon>Cestoda</taxon>
        <taxon>Eucestoda</taxon>
        <taxon>Cyclophyllidea</taxon>
        <taxon>Hymenolepididae</taxon>
        <taxon>Hymenolepis</taxon>
    </lineage>
</organism>
<dbReference type="Proteomes" id="UP000321570">
    <property type="component" value="Unassembled WGS sequence"/>
</dbReference>
<sequence length="77" mass="8866">MLCNSKYRCDARLHSWRRRSSLRRYLAVLGQSAPTAEFRGQDLRTACKGMLLSKQLCFPTRYAHIGFVTLCMPSIII</sequence>
<name>A0A564Y811_HYMDI</name>
<keyword evidence="2" id="KW-1185">Reference proteome</keyword>
<gene>
    <name evidence="1" type="ORF">WMSIL1_LOCUS4046</name>
</gene>
<reference evidence="1 2" key="1">
    <citation type="submission" date="2019-07" db="EMBL/GenBank/DDBJ databases">
        <authorList>
            <person name="Jastrzebski P J."/>
            <person name="Paukszto L."/>
            <person name="Jastrzebski P J."/>
        </authorList>
    </citation>
    <scope>NUCLEOTIDE SEQUENCE [LARGE SCALE GENOMIC DNA]</scope>
    <source>
        <strain evidence="1 2">WMS-il1</strain>
    </source>
</reference>